<dbReference type="Gene3D" id="3.40.50.1820">
    <property type="entry name" value="alpha/beta hydrolase"/>
    <property type="match status" value="1"/>
</dbReference>
<dbReference type="RefSeq" id="WP_264065540.1">
    <property type="nucleotide sequence ID" value="NZ_JACKTY010000011.1"/>
</dbReference>
<dbReference type="Proteomes" id="UP001526201">
    <property type="component" value="Unassembled WGS sequence"/>
</dbReference>
<gene>
    <name evidence="2" type="ORF">H7J73_01855</name>
</gene>
<name>A0ABT3C5P8_9MYCO</name>
<dbReference type="Pfam" id="PF12697">
    <property type="entry name" value="Abhydrolase_6"/>
    <property type="match status" value="1"/>
</dbReference>
<dbReference type="PANTHER" id="PTHR43798">
    <property type="entry name" value="MONOACYLGLYCEROL LIPASE"/>
    <property type="match status" value="1"/>
</dbReference>
<sequence length="283" mass="30751">MPLVGLSSGPIEYIDTGGEGPVLVFVHGLLMNDTAWRNVLDDLSRDFRCVCPTLPLGGHRLPMNPDADLSLIGMAALLAEFLEALDLESVTIVQNDWGGAQVLIATSDATRVGGLVLTSCEAFEVYPPAPARAIVLAARIPAGLRLVMKVLDTRIGRRGPGAWGWMSKRPIPDGIVDAWFRPATERPDIRRDLRKYLLSVPSREELLAIAARSATFTGPVTVAWATEDRMFPVALGRRLAASFRHSQFLEIGDSYTLIGEDQPQELIRAVRAHFTTLAADGAT</sequence>
<evidence type="ECO:0000259" key="1">
    <source>
        <dbReference type="Pfam" id="PF12697"/>
    </source>
</evidence>
<dbReference type="GO" id="GO:0016787">
    <property type="term" value="F:hydrolase activity"/>
    <property type="evidence" value="ECO:0007669"/>
    <property type="project" value="UniProtKB-KW"/>
</dbReference>
<organism evidence="2 3">
    <name type="scientific">Mycolicibacterium komossense</name>
    <dbReference type="NCBI Taxonomy" id="1779"/>
    <lineage>
        <taxon>Bacteria</taxon>
        <taxon>Bacillati</taxon>
        <taxon>Actinomycetota</taxon>
        <taxon>Actinomycetes</taxon>
        <taxon>Mycobacteriales</taxon>
        <taxon>Mycobacteriaceae</taxon>
        <taxon>Mycolicibacterium</taxon>
    </lineage>
</organism>
<reference evidence="2 3" key="1">
    <citation type="journal article" date="2022" name="BMC Genomics">
        <title>Comparative genome analysis of mycobacteria focusing on tRNA and non-coding RNA.</title>
        <authorList>
            <person name="Behra P.R.K."/>
            <person name="Pettersson B.M.F."/>
            <person name="Ramesh M."/>
            <person name="Das S."/>
            <person name="Dasgupta S."/>
            <person name="Kirsebom L.A."/>
        </authorList>
    </citation>
    <scope>NUCLEOTIDE SEQUENCE [LARGE SCALE GENOMIC DNA]</scope>
    <source>
        <strain evidence="2 3">DSM 44078</strain>
    </source>
</reference>
<evidence type="ECO:0000313" key="2">
    <source>
        <dbReference type="EMBL" id="MCV7224786.1"/>
    </source>
</evidence>
<proteinExistence type="predicted"/>
<dbReference type="InterPro" id="IPR050266">
    <property type="entry name" value="AB_hydrolase_sf"/>
</dbReference>
<evidence type="ECO:0000313" key="3">
    <source>
        <dbReference type="Proteomes" id="UP001526201"/>
    </source>
</evidence>
<keyword evidence="2" id="KW-0378">Hydrolase</keyword>
<dbReference type="EMBL" id="JACKTY010000011">
    <property type="protein sequence ID" value="MCV7224786.1"/>
    <property type="molecule type" value="Genomic_DNA"/>
</dbReference>
<comment type="caution">
    <text evidence="2">The sequence shown here is derived from an EMBL/GenBank/DDBJ whole genome shotgun (WGS) entry which is preliminary data.</text>
</comment>
<dbReference type="InterPro" id="IPR029058">
    <property type="entry name" value="AB_hydrolase_fold"/>
</dbReference>
<feature type="domain" description="AB hydrolase-1" evidence="1">
    <location>
        <begin position="23"/>
        <end position="267"/>
    </location>
</feature>
<keyword evidence="3" id="KW-1185">Reference proteome</keyword>
<accession>A0ABT3C5P8</accession>
<dbReference type="InterPro" id="IPR000073">
    <property type="entry name" value="AB_hydrolase_1"/>
</dbReference>
<dbReference type="SUPFAM" id="SSF53474">
    <property type="entry name" value="alpha/beta-Hydrolases"/>
    <property type="match status" value="1"/>
</dbReference>
<protein>
    <submittedName>
        <fullName evidence="2">Alpha/beta hydrolase</fullName>
    </submittedName>
</protein>